<name>A0A5N6TSM5_ASPAV</name>
<evidence type="ECO:0008006" key="4">
    <source>
        <dbReference type="Google" id="ProtNLM"/>
    </source>
</evidence>
<organism evidence="2 3">
    <name type="scientific">Aspergillus avenaceus</name>
    <dbReference type="NCBI Taxonomy" id="36643"/>
    <lineage>
        <taxon>Eukaryota</taxon>
        <taxon>Fungi</taxon>
        <taxon>Dikarya</taxon>
        <taxon>Ascomycota</taxon>
        <taxon>Pezizomycotina</taxon>
        <taxon>Eurotiomycetes</taxon>
        <taxon>Eurotiomycetidae</taxon>
        <taxon>Eurotiales</taxon>
        <taxon>Aspergillaceae</taxon>
        <taxon>Aspergillus</taxon>
        <taxon>Aspergillus subgen. Circumdati</taxon>
    </lineage>
</organism>
<sequence length="432" mass="48623">MTVSKESGFFDGPVALDGKEYGLYSWELLEDHPLRSYPRDCFPGLAVYVSGYLAALKKRWSESVFPLVCLFLMFMVVIQFLATLPYGLTYILLRSGFGEQKGLAQWPVEFHGERSACVLQNPRASDTIQHVLEAGCSGVKVDVTLKENDFVLNGSVHYKPQDRLHNVYLDSLLEKLDARDSAVGHWASTGHDSPSGLFDEDPARSFLLFLQIHTTIRTAWPRLIAQLRPFKEKGYLSYRNGTQVVARPVTIVLTGLDESDFEGLAGPSDDSIMDNVMFDTSLEQLLMEDHGSALRISASAHGSKRSGAVRSGRDLKETQEQYRFFSYQTQTATADFTRSIGLPGRGGRYTQQQIDRVRAQVRAAHRRGLRARYEGISCYPPSLRRMIARILVHEGADIVEIDEAGCDLPWWRRFIMIGGTRCLRQKEESSPE</sequence>
<keyword evidence="3" id="KW-1185">Reference proteome</keyword>
<evidence type="ECO:0000313" key="3">
    <source>
        <dbReference type="Proteomes" id="UP000325780"/>
    </source>
</evidence>
<dbReference type="OrthoDB" id="4499526at2759"/>
<evidence type="ECO:0000313" key="2">
    <source>
        <dbReference type="EMBL" id="KAE8149352.1"/>
    </source>
</evidence>
<proteinExistence type="predicted"/>
<dbReference type="PANTHER" id="PTHR31571:SF5">
    <property type="entry name" value="ALTERED INHERITANCE OF MITOCHONDRIA PROTEIN 6"/>
    <property type="match status" value="1"/>
</dbReference>
<gene>
    <name evidence="2" type="ORF">BDV25DRAFT_130458</name>
</gene>
<dbReference type="PANTHER" id="PTHR31571">
    <property type="entry name" value="ALTERED INHERITANCE OF MITOCHONDRIA PROTEIN 6"/>
    <property type="match status" value="1"/>
</dbReference>
<keyword evidence="1" id="KW-0812">Transmembrane</keyword>
<feature type="transmembrane region" description="Helical" evidence="1">
    <location>
        <begin position="64"/>
        <end position="93"/>
    </location>
</feature>
<dbReference type="Proteomes" id="UP000325780">
    <property type="component" value="Unassembled WGS sequence"/>
</dbReference>
<evidence type="ECO:0000256" key="1">
    <source>
        <dbReference type="SAM" id="Phobius"/>
    </source>
</evidence>
<dbReference type="AlphaFoldDB" id="A0A5N6TSM5"/>
<keyword evidence="1" id="KW-0472">Membrane</keyword>
<dbReference type="InterPro" id="IPR051236">
    <property type="entry name" value="HAT_RTT109-like"/>
</dbReference>
<protein>
    <recommendedName>
        <fullName evidence="4">PLC-like phosphodiesterase</fullName>
    </recommendedName>
</protein>
<accession>A0A5N6TSM5</accession>
<keyword evidence="1" id="KW-1133">Transmembrane helix</keyword>
<dbReference type="EMBL" id="ML742126">
    <property type="protein sequence ID" value="KAE8149352.1"/>
    <property type="molecule type" value="Genomic_DNA"/>
</dbReference>
<reference evidence="2 3" key="1">
    <citation type="submission" date="2019-04" db="EMBL/GenBank/DDBJ databases">
        <title>Friends and foes A comparative genomics study of 23 Aspergillus species from section Flavi.</title>
        <authorList>
            <consortium name="DOE Joint Genome Institute"/>
            <person name="Kjaerbolling I."/>
            <person name="Vesth T."/>
            <person name="Frisvad J.C."/>
            <person name="Nybo J.L."/>
            <person name="Theobald S."/>
            <person name="Kildgaard S."/>
            <person name="Isbrandt T."/>
            <person name="Kuo A."/>
            <person name="Sato A."/>
            <person name="Lyhne E.K."/>
            <person name="Kogle M.E."/>
            <person name="Wiebenga A."/>
            <person name="Kun R.S."/>
            <person name="Lubbers R.J."/>
            <person name="Makela M.R."/>
            <person name="Barry K."/>
            <person name="Chovatia M."/>
            <person name="Clum A."/>
            <person name="Daum C."/>
            <person name="Haridas S."/>
            <person name="He G."/>
            <person name="LaButti K."/>
            <person name="Lipzen A."/>
            <person name="Mondo S."/>
            <person name="Riley R."/>
            <person name="Salamov A."/>
            <person name="Simmons B.A."/>
            <person name="Magnuson J.K."/>
            <person name="Henrissat B."/>
            <person name="Mortensen U.H."/>
            <person name="Larsen T.O."/>
            <person name="Devries R.P."/>
            <person name="Grigoriev I.V."/>
            <person name="Machida M."/>
            <person name="Baker S.E."/>
            <person name="Andersen M.R."/>
        </authorList>
    </citation>
    <scope>NUCLEOTIDE SEQUENCE [LARGE SCALE GENOMIC DNA]</scope>
    <source>
        <strain evidence="2 3">IBT 18842</strain>
    </source>
</reference>